<dbReference type="InterPro" id="IPR054840">
    <property type="entry name" value="hydcarot_desat_CrtD"/>
</dbReference>
<dbReference type="AlphaFoldDB" id="A0A081D975"/>
<keyword evidence="6" id="KW-0812">Transmembrane</keyword>
<feature type="domain" description="Amine oxidase" evidence="7">
    <location>
        <begin position="144"/>
        <end position="616"/>
    </location>
</feature>
<evidence type="ECO:0000256" key="3">
    <source>
        <dbReference type="ARBA" id="ARBA00022746"/>
    </source>
</evidence>
<evidence type="ECO:0000256" key="1">
    <source>
        <dbReference type="ARBA" id="ARBA00004829"/>
    </source>
</evidence>
<evidence type="ECO:0000313" key="9">
    <source>
        <dbReference type="Proteomes" id="UP000028980"/>
    </source>
</evidence>
<dbReference type="SUPFAM" id="SSF51905">
    <property type="entry name" value="FAD/NAD(P)-binding domain"/>
    <property type="match status" value="1"/>
</dbReference>
<dbReference type="InterPro" id="IPR036188">
    <property type="entry name" value="FAD/NAD-bd_sf"/>
</dbReference>
<dbReference type="InterPro" id="IPR014105">
    <property type="entry name" value="Carotenoid/retinoid_OxRdtase"/>
</dbReference>
<name>A0A081D975_NONUL</name>
<protein>
    <submittedName>
        <fullName evidence="8">Phytoene desaturase</fullName>
    </submittedName>
</protein>
<evidence type="ECO:0000259" key="7">
    <source>
        <dbReference type="Pfam" id="PF01593"/>
    </source>
</evidence>
<comment type="pathway">
    <text evidence="1 5">Carotenoid biosynthesis.</text>
</comment>
<comment type="similarity">
    <text evidence="2 5">Belongs to the carotenoid/retinoid oxidoreductase family.</text>
</comment>
<dbReference type="InterPro" id="IPR002937">
    <property type="entry name" value="Amino_oxidase"/>
</dbReference>
<keyword evidence="3 5" id="KW-0125">Carotenoid biosynthesis</keyword>
<evidence type="ECO:0000256" key="2">
    <source>
        <dbReference type="ARBA" id="ARBA00006046"/>
    </source>
</evidence>
<dbReference type="PANTHER" id="PTHR43734">
    <property type="entry name" value="PHYTOENE DESATURASE"/>
    <property type="match status" value="1"/>
</dbReference>
<keyword evidence="6" id="KW-1133">Transmembrane helix</keyword>
<evidence type="ECO:0000256" key="6">
    <source>
        <dbReference type="SAM" id="Phobius"/>
    </source>
</evidence>
<comment type="caution">
    <text evidence="8">The sequence shown here is derived from an EMBL/GenBank/DDBJ whole genome shotgun (WGS) entry which is preliminary data.</text>
</comment>
<evidence type="ECO:0000256" key="4">
    <source>
        <dbReference type="ARBA" id="ARBA00023002"/>
    </source>
</evidence>
<dbReference type="EMBL" id="BBLG01000002">
    <property type="protein sequence ID" value="GAK75471.1"/>
    <property type="molecule type" value="Genomic_DNA"/>
</dbReference>
<proteinExistence type="inferred from homology"/>
<dbReference type="Pfam" id="PF01593">
    <property type="entry name" value="Amino_oxidase"/>
    <property type="match status" value="1"/>
</dbReference>
<keyword evidence="6" id="KW-0472">Membrane</keyword>
<dbReference type="PANTHER" id="PTHR43734:SF7">
    <property type="entry name" value="4,4'-DIAPONEUROSPORENE OXYGENASE"/>
    <property type="match status" value="1"/>
</dbReference>
<accession>A0A081D975</accession>
<reference evidence="8 9" key="1">
    <citation type="journal article" date="2014" name="Genome Announc.">
        <title>Draft Genome Sequences of Marine Flavobacterium Nonlabens Strains NR17, NR24, NR27, NR32, NR33, and Ara13.</title>
        <authorList>
            <person name="Nakanishi M."/>
            <person name="Meirelles P."/>
            <person name="Suzuki R."/>
            <person name="Takatani N."/>
            <person name="Mino S."/>
            <person name="Suda W."/>
            <person name="Oshima K."/>
            <person name="Hattori M."/>
            <person name="Ohkuma M."/>
            <person name="Hosokawa M."/>
            <person name="Miyashita K."/>
            <person name="Thompson F.L."/>
            <person name="Niwa A."/>
            <person name="Sawabe T."/>
            <person name="Sawabe T."/>
        </authorList>
    </citation>
    <scope>NUCLEOTIDE SEQUENCE [LARGE SCALE GENOMIC DNA]</scope>
    <source>
        <strain evidence="9">JCM19296</strain>
    </source>
</reference>
<dbReference type="GO" id="GO:0016491">
    <property type="term" value="F:oxidoreductase activity"/>
    <property type="evidence" value="ECO:0007669"/>
    <property type="project" value="UniProtKB-KW"/>
</dbReference>
<keyword evidence="4 5" id="KW-0560">Oxidoreductase</keyword>
<organism evidence="8 9">
    <name type="scientific">Nonlabens ulvanivorans</name>
    <name type="common">Persicivirga ulvanivorans</name>
    <dbReference type="NCBI Taxonomy" id="906888"/>
    <lineage>
        <taxon>Bacteria</taxon>
        <taxon>Pseudomonadati</taxon>
        <taxon>Bacteroidota</taxon>
        <taxon>Flavobacteriia</taxon>
        <taxon>Flavobacteriales</taxon>
        <taxon>Flavobacteriaceae</taxon>
        <taxon>Nonlabens</taxon>
    </lineage>
</organism>
<dbReference type="Proteomes" id="UP000028980">
    <property type="component" value="Unassembled WGS sequence"/>
</dbReference>
<dbReference type="Gene3D" id="3.50.50.60">
    <property type="entry name" value="FAD/NAD(P)-binding domain"/>
    <property type="match status" value="2"/>
</dbReference>
<gene>
    <name evidence="8" type="ORF">JCM19296_1063</name>
</gene>
<sequence length="619" mass="71036">MEFNAWWMHKYVMHGFLWNLHEDHHHKQHDSWFEKNDFFFVFYAVISIGLKIAHSELDLWWALPMSAGIFAYGVAYFIVHDIFIHQRFKWLRKANNVYARGVRRAHKIHHKHIGKEKGENFGNACRSSQIFQINGYCIIIGSGLGGIATALRLRHKGYQVTIFEQNDYAGGKLHSIEKDGYRFDLGPSLFTLPHLVDQLHDLFPDHCNSFSYIKKSVGCHYFWEDGTSFKAYSNQADFVSHASDTFAESKAVINNYLNNSKSRYNLTKSLFLEKSLHKWSTYFSINTIQAIINAPFLGLFNTLHKENEVFENPKLTQLFNRYATYNGSSPYQTPGIMSMIPHLEMGIGTYYPQNGMHRISQSLYELAVKVGIEFRFRESVTKINYKDNKATGIKTPINNYKADIIVSNMDIYPTYKKLLTDYPAPQKTLDQERSSSALIFYWGINHKFPNLDLHNILFSENYPEEFDHIFNKKSLFNDPTVYINITSKETKTDAPAGCENWFVMINAPGDYGQDWEAMIVEARKNIIAKINNCLHTDISNYISTEHVLDPRGIEKNTSSYRGALYGAASNDKFAAFLRHPNFNKGLKNLYHVGGSVHPGGGIPLCLLSAQITADLIPDV</sequence>
<evidence type="ECO:0000256" key="5">
    <source>
        <dbReference type="RuleBase" id="RU362075"/>
    </source>
</evidence>
<feature type="transmembrane region" description="Helical" evidence="6">
    <location>
        <begin position="37"/>
        <end position="53"/>
    </location>
</feature>
<evidence type="ECO:0000313" key="8">
    <source>
        <dbReference type="EMBL" id="GAK75471.1"/>
    </source>
</evidence>
<dbReference type="NCBIfam" id="NF042421">
    <property type="entry name" value="hydcarot_desat_CrtD"/>
    <property type="match status" value="1"/>
</dbReference>
<dbReference type="GO" id="GO:0016117">
    <property type="term" value="P:carotenoid biosynthetic process"/>
    <property type="evidence" value="ECO:0007669"/>
    <property type="project" value="UniProtKB-KW"/>
</dbReference>
<dbReference type="NCBIfam" id="TIGR02734">
    <property type="entry name" value="crtI_fam"/>
    <property type="match status" value="1"/>
</dbReference>
<feature type="transmembrane region" description="Helical" evidence="6">
    <location>
        <begin position="59"/>
        <end position="79"/>
    </location>
</feature>